<evidence type="ECO:0000313" key="3">
    <source>
        <dbReference type="Proteomes" id="UP000627464"/>
    </source>
</evidence>
<dbReference type="Pfam" id="PF04287">
    <property type="entry name" value="DUF446"/>
    <property type="match status" value="1"/>
</dbReference>
<dbReference type="SUPFAM" id="SSF158452">
    <property type="entry name" value="YqcC-like"/>
    <property type="match status" value="1"/>
</dbReference>
<sequence>MSTENQVRQILQDIEQVMRDLKLWHATPPEDAAFDSVEPFSVDTMSSEQWLQWVLIPRMYSLLGTDAALPTRFAITPYFEVAMPDAVLLLAELQRLDDLLNIED</sequence>
<feature type="domain" description="YqcC-like" evidence="1">
    <location>
        <begin position="6"/>
        <end position="99"/>
    </location>
</feature>
<dbReference type="RefSeq" id="WP_188475272.1">
    <property type="nucleotide sequence ID" value="NZ_BMFZ01000014.1"/>
</dbReference>
<accession>A0ABQ1H7H3</accession>
<keyword evidence="3" id="KW-1185">Reference proteome</keyword>
<dbReference type="Gene3D" id="1.20.1440.40">
    <property type="entry name" value="YqcC-like"/>
    <property type="match status" value="1"/>
</dbReference>
<dbReference type="Proteomes" id="UP000627464">
    <property type="component" value="Unassembled WGS sequence"/>
</dbReference>
<comment type="caution">
    <text evidence="2">The sequence shown here is derived from an EMBL/GenBank/DDBJ whole genome shotgun (WGS) entry which is preliminary data.</text>
</comment>
<dbReference type="PANTHER" id="PTHR39586">
    <property type="entry name" value="CYTOPLASMIC PROTEIN-RELATED"/>
    <property type="match status" value="1"/>
</dbReference>
<protein>
    <recommendedName>
        <fullName evidence="1">YqcC-like domain-containing protein</fullName>
    </recommendedName>
</protein>
<evidence type="ECO:0000313" key="2">
    <source>
        <dbReference type="EMBL" id="GGA60355.1"/>
    </source>
</evidence>
<proteinExistence type="predicted"/>
<dbReference type="InterPro" id="IPR036814">
    <property type="entry name" value="YqcC-like_sf"/>
</dbReference>
<dbReference type="InterPro" id="IPR007384">
    <property type="entry name" value="UCP006257"/>
</dbReference>
<reference evidence="3" key="1">
    <citation type="journal article" date="2019" name="Int. J. Syst. Evol. Microbiol.">
        <title>The Global Catalogue of Microorganisms (GCM) 10K type strain sequencing project: providing services to taxonomists for standard genome sequencing and annotation.</title>
        <authorList>
            <consortium name="The Broad Institute Genomics Platform"/>
            <consortium name="The Broad Institute Genome Sequencing Center for Infectious Disease"/>
            <person name="Wu L."/>
            <person name="Ma J."/>
        </authorList>
    </citation>
    <scope>NUCLEOTIDE SEQUENCE [LARGE SCALE GENOMIC DNA]</scope>
    <source>
        <strain evidence="3">CGMCC 1.12806</strain>
    </source>
</reference>
<gene>
    <name evidence="2" type="ORF">GCM10011328_39750</name>
</gene>
<evidence type="ECO:0000259" key="1">
    <source>
        <dbReference type="Pfam" id="PF04287"/>
    </source>
</evidence>
<dbReference type="PIRSF" id="PIRSF006257">
    <property type="entry name" value="UCP006257"/>
    <property type="match status" value="1"/>
</dbReference>
<dbReference type="InterPro" id="IPR023376">
    <property type="entry name" value="YqcC-like_dom"/>
</dbReference>
<organism evidence="2 3">
    <name type="scientific">Hafnia psychrotolerans</name>
    <dbReference type="NCBI Taxonomy" id="1477018"/>
    <lineage>
        <taxon>Bacteria</taxon>
        <taxon>Pseudomonadati</taxon>
        <taxon>Pseudomonadota</taxon>
        <taxon>Gammaproteobacteria</taxon>
        <taxon>Enterobacterales</taxon>
        <taxon>Hafniaceae</taxon>
        <taxon>Hafnia</taxon>
    </lineage>
</organism>
<dbReference type="PANTHER" id="PTHR39586:SF1">
    <property type="entry name" value="CYTOPLASMIC PROTEIN"/>
    <property type="match status" value="1"/>
</dbReference>
<name>A0ABQ1H7H3_9GAMM</name>
<dbReference type="EMBL" id="BMFZ01000014">
    <property type="protein sequence ID" value="GGA60355.1"/>
    <property type="molecule type" value="Genomic_DNA"/>
</dbReference>